<evidence type="ECO:0008006" key="3">
    <source>
        <dbReference type="Google" id="ProtNLM"/>
    </source>
</evidence>
<evidence type="ECO:0000313" key="1">
    <source>
        <dbReference type="EMBL" id="KGD80237.1"/>
    </source>
</evidence>
<dbReference type="STRING" id="642227.HA49_00775"/>
<protein>
    <recommendedName>
        <fullName evidence="3">Receptor</fullName>
    </recommendedName>
</protein>
<name>A0A095TUC0_9GAMM</name>
<sequence>MICGSLWFLLLFSACCFPTLKVTRWPDRAPTSFVFIENSTNDTYFITPGGVIDPRLTGSNHWTSKKYTGSGRIDQQSLGYIDNGHNTLLVNGRYFDMWLENQPIAYPLLGLRCINWYKGCDLSTSMIPPRASDASGFYGVDVPAGGAKWMHGLLSDSFYYYLGQMPVGGKLSLTINTCETPVAYNAAAGQRCTEQSSGRWYQANVTYLKAAHIRFINTNNLSEILITSDGVPVPGGNSTDCKLQTINGIDGLSCKMATYQLQNSGLVNSSIRIFPVVTNPVLEAAIKRNELQFSLDGNQWKPVSGSLYYYTFEQMKKSNSLYIFFAQSLFKKMIQLGMNDINTQKFLSFYLKNASVPESGWYEFPASNTIRIKPADLSVSIISDDYSPLPVKTGQVGAGKPSLNFGYLITTSGKTAADSVAIKVTGPQVSISGKSYCLFTSADGKLQVPFPGWITFTSRNGNLKRLPGGCDSQWHDITEALWQPQPWQDSYGNQGMINKTRITFSLPMDDPRSQLTIDNQNWFGDVSSSGEIHVKATWKNLP</sequence>
<keyword evidence="2" id="KW-1185">Reference proteome</keyword>
<proteinExistence type="predicted"/>
<comment type="caution">
    <text evidence="1">The sequence shown here is derived from an EMBL/GenBank/DDBJ whole genome shotgun (WGS) entry which is preliminary data.</text>
</comment>
<accession>A0A095TUC0</accession>
<dbReference type="Proteomes" id="UP000029577">
    <property type="component" value="Unassembled WGS sequence"/>
</dbReference>
<gene>
    <name evidence="1" type="ORF">HA49_00775</name>
</gene>
<organism evidence="1 2">
    <name type="scientific">Tatumella morbirosei</name>
    <dbReference type="NCBI Taxonomy" id="642227"/>
    <lineage>
        <taxon>Bacteria</taxon>
        <taxon>Pseudomonadati</taxon>
        <taxon>Pseudomonadota</taxon>
        <taxon>Gammaproteobacteria</taxon>
        <taxon>Enterobacterales</taxon>
        <taxon>Erwiniaceae</taxon>
        <taxon>Tatumella</taxon>
    </lineage>
</organism>
<dbReference type="EMBL" id="JPKR02000005">
    <property type="protein sequence ID" value="KGD80237.1"/>
    <property type="molecule type" value="Genomic_DNA"/>
</dbReference>
<dbReference type="AlphaFoldDB" id="A0A095TUC0"/>
<dbReference type="eggNOG" id="ENOG502Z8ZC">
    <property type="taxonomic scope" value="Bacteria"/>
</dbReference>
<evidence type="ECO:0000313" key="2">
    <source>
        <dbReference type="Proteomes" id="UP000029577"/>
    </source>
</evidence>
<reference evidence="1" key="1">
    <citation type="submission" date="2014-12" db="EMBL/GenBank/DDBJ databases">
        <title>The draft genome of the Tatumella morbirosei type strain, LMG23360T isolated from pineapple rot.</title>
        <authorList>
            <person name="Smits T.H."/>
            <person name="Palmer M."/>
            <person name="Venter S.N."/>
            <person name="Duffy B."/>
            <person name="Steenkamp E.T."/>
            <person name="Chan W.Y."/>
            <person name="Coutinho T.A."/>
            <person name="Coetzee M.P."/>
            <person name="De Maayer P."/>
        </authorList>
    </citation>
    <scope>NUCLEOTIDE SEQUENCE [LARGE SCALE GENOMIC DNA]</scope>
    <source>
        <strain evidence="1">LMG 23360</strain>
    </source>
</reference>